<dbReference type="InterPro" id="IPR035474">
    <property type="entry name" value="SIS_Kpsf"/>
</dbReference>
<feature type="region of interest" description="Disordered" evidence="4">
    <location>
        <begin position="1"/>
        <end position="29"/>
    </location>
</feature>
<keyword evidence="3" id="KW-0129">CBS domain</keyword>
<dbReference type="FunFam" id="3.40.50.10490:FF:000011">
    <property type="entry name" value="Arabinose 5-phosphate isomerase"/>
    <property type="match status" value="1"/>
</dbReference>
<dbReference type="SUPFAM" id="SSF53697">
    <property type="entry name" value="SIS domain"/>
    <property type="match status" value="1"/>
</dbReference>
<reference evidence="6 7" key="1">
    <citation type="submission" date="2021-01" db="EMBL/GenBank/DDBJ databases">
        <title>Whole genome shotgun sequence of Catellatospora bangladeshensis NBRC 107357.</title>
        <authorList>
            <person name="Komaki H."/>
            <person name="Tamura T."/>
        </authorList>
    </citation>
    <scope>NUCLEOTIDE SEQUENCE [LARGE SCALE GENOMIC DNA]</scope>
    <source>
        <strain evidence="6 7">NBRC 107357</strain>
    </source>
</reference>
<evidence type="ECO:0000313" key="7">
    <source>
        <dbReference type="Proteomes" id="UP000601223"/>
    </source>
</evidence>
<protein>
    <recommendedName>
        <fullName evidence="5">SIS domain-containing protein</fullName>
    </recommendedName>
</protein>
<keyword evidence="2" id="KW-0677">Repeat</keyword>
<comment type="caution">
    <text evidence="6">The sequence shown here is derived from an EMBL/GenBank/DDBJ whole genome shotgun (WGS) entry which is preliminary data.</text>
</comment>
<dbReference type="InterPro" id="IPR050986">
    <property type="entry name" value="GutQ/KpsF_isomerases"/>
</dbReference>
<dbReference type="CDD" id="cd05014">
    <property type="entry name" value="SIS_Kpsf"/>
    <property type="match status" value="1"/>
</dbReference>
<dbReference type="EMBL" id="BONF01000066">
    <property type="protein sequence ID" value="GIF86331.1"/>
    <property type="molecule type" value="Genomic_DNA"/>
</dbReference>
<evidence type="ECO:0000313" key="6">
    <source>
        <dbReference type="EMBL" id="GIF86331.1"/>
    </source>
</evidence>
<dbReference type="InterPro" id="IPR001347">
    <property type="entry name" value="SIS_dom"/>
</dbReference>
<accession>A0A8J3JK04</accession>
<dbReference type="AlphaFoldDB" id="A0A8J3JK04"/>
<comment type="similarity">
    <text evidence="1">Belongs to the SIS family. GutQ/KpsF subfamily.</text>
</comment>
<dbReference type="GO" id="GO:0019146">
    <property type="term" value="F:arabinose-5-phosphate isomerase activity"/>
    <property type="evidence" value="ECO:0007669"/>
    <property type="project" value="UniProtKB-ARBA"/>
</dbReference>
<dbReference type="GO" id="GO:0005975">
    <property type="term" value="P:carbohydrate metabolic process"/>
    <property type="evidence" value="ECO:0007669"/>
    <property type="project" value="InterPro"/>
</dbReference>
<feature type="domain" description="SIS" evidence="5">
    <location>
        <begin position="57"/>
        <end position="200"/>
    </location>
</feature>
<keyword evidence="7" id="KW-1185">Reference proteome</keyword>
<dbReference type="GO" id="GO:1901135">
    <property type="term" value="P:carbohydrate derivative metabolic process"/>
    <property type="evidence" value="ECO:0007669"/>
    <property type="project" value="InterPro"/>
</dbReference>
<dbReference type="GO" id="GO:0097367">
    <property type="term" value="F:carbohydrate derivative binding"/>
    <property type="evidence" value="ECO:0007669"/>
    <property type="project" value="InterPro"/>
</dbReference>
<dbReference type="Pfam" id="PF01380">
    <property type="entry name" value="SIS"/>
    <property type="match status" value="1"/>
</dbReference>
<organism evidence="6 7">
    <name type="scientific">Catellatospora bangladeshensis</name>
    <dbReference type="NCBI Taxonomy" id="310355"/>
    <lineage>
        <taxon>Bacteria</taxon>
        <taxon>Bacillati</taxon>
        <taxon>Actinomycetota</taxon>
        <taxon>Actinomycetes</taxon>
        <taxon>Micromonosporales</taxon>
        <taxon>Micromonosporaceae</taxon>
        <taxon>Catellatospora</taxon>
    </lineage>
</organism>
<dbReference type="InterPro" id="IPR046348">
    <property type="entry name" value="SIS_dom_sf"/>
</dbReference>
<dbReference type="PANTHER" id="PTHR42745">
    <property type="match status" value="1"/>
</dbReference>
<dbReference type="InterPro" id="IPR004800">
    <property type="entry name" value="KdsD/KpsF-type"/>
</dbReference>
<dbReference type="Gene3D" id="3.40.50.10490">
    <property type="entry name" value="Glucose-6-phosphate isomerase like protein, domain 1"/>
    <property type="match status" value="1"/>
</dbReference>
<name>A0A8J3JK04_9ACTN</name>
<evidence type="ECO:0000256" key="2">
    <source>
        <dbReference type="ARBA" id="ARBA00022737"/>
    </source>
</evidence>
<feature type="compositionally biased region" description="Low complexity" evidence="4">
    <location>
        <begin position="7"/>
        <end position="17"/>
    </location>
</feature>
<dbReference type="NCBIfam" id="TIGR00393">
    <property type="entry name" value="kpsF"/>
    <property type="match status" value="1"/>
</dbReference>
<proteinExistence type="inferred from homology"/>
<evidence type="ECO:0000256" key="3">
    <source>
        <dbReference type="ARBA" id="ARBA00023122"/>
    </source>
</evidence>
<dbReference type="PANTHER" id="PTHR42745:SF1">
    <property type="entry name" value="ARABINOSE 5-PHOSPHATE ISOMERASE KDSD"/>
    <property type="match status" value="1"/>
</dbReference>
<gene>
    <name evidence="6" type="ORF">Cba03nite_76800</name>
</gene>
<dbReference type="Proteomes" id="UP000601223">
    <property type="component" value="Unassembled WGS sequence"/>
</dbReference>
<dbReference type="PROSITE" id="PS51464">
    <property type="entry name" value="SIS"/>
    <property type="match status" value="1"/>
</dbReference>
<evidence type="ECO:0000256" key="1">
    <source>
        <dbReference type="ARBA" id="ARBA00008165"/>
    </source>
</evidence>
<evidence type="ECO:0000259" key="5">
    <source>
        <dbReference type="PROSITE" id="PS51464"/>
    </source>
</evidence>
<sequence length="226" mass="23035">MVTTHSAGANGQQAPEPAAGPPRPRDPGMDAARETLLREAEAITALVERLGDEFGAVVEAILACRGRVIVSGLGKSGLIGRKIAATLASTGTPTHFVHAAEALHGDSGMVTPADLLIAMSASGETAEVCAFARMVAARGTQVVALTGQPKSTLAALAGYTLDVTVDREADPLNVAPTASTTATLAMGDALASALMVRRGFTSHDFAGFHPGGSLGRRLLGTPEEDR</sequence>
<dbReference type="RefSeq" id="WP_239126335.1">
    <property type="nucleotide sequence ID" value="NZ_BONF01000066.1"/>
</dbReference>
<evidence type="ECO:0000256" key="4">
    <source>
        <dbReference type="SAM" id="MobiDB-lite"/>
    </source>
</evidence>